<dbReference type="EC" id="2.1.1.354" evidence="2"/>
<comment type="catalytic activity">
    <reaction evidence="10">
        <text>N(6),N(6)-dimethyl-L-lysyl(4)-[histone H3] + S-adenosyl-L-methionine = N(6),N(6),N(6)-trimethyl-L-lysyl(4)-[histone H3] + S-adenosyl-L-homocysteine + H(+)</text>
        <dbReference type="Rhea" id="RHEA:60272"/>
        <dbReference type="Rhea" id="RHEA-COMP:15537"/>
        <dbReference type="Rhea" id="RHEA-COMP:15540"/>
        <dbReference type="ChEBI" id="CHEBI:15378"/>
        <dbReference type="ChEBI" id="CHEBI:57856"/>
        <dbReference type="ChEBI" id="CHEBI:59789"/>
        <dbReference type="ChEBI" id="CHEBI:61961"/>
        <dbReference type="ChEBI" id="CHEBI:61976"/>
    </reaction>
</comment>
<evidence type="ECO:0000259" key="13">
    <source>
        <dbReference type="PROSITE" id="PS50868"/>
    </source>
</evidence>
<dbReference type="GO" id="GO:0048188">
    <property type="term" value="C:Set1C/COMPASS complex"/>
    <property type="evidence" value="ECO:0007669"/>
    <property type="project" value="TreeGrafter"/>
</dbReference>
<dbReference type="InterPro" id="IPR044570">
    <property type="entry name" value="Set1-like"/>
</dbReference>
<keyword evidence="4" id="KW-0808">Transferase</keyword>
<evidence type="ECO:0000256" key="3">
    <source>
        <dbReference type="ARBA" id="ARBA00022603"/>
    </source>
</evidence>
<dbReference type="PROSITE" id="PS50280">
    <property type="entry name" value="SET"/>
    <property type="match status" value="1"/>
</dbReference>
<gene>
    <name evidence="14" type="ORF">CLAU1311_LOCUS8764</name>
</gene>
<protein>
    <recommendedName>
        <fullName evidence="2">[histone H3]-lysine(4) N-trimethyltransferase</fullName>
        <ecNumber evidence="2">2.1.1.354</ecNumber>
    </recommendedName>
</protein>
<comment type="catalytic activity">
    <reaction evidence="9">
        <text>N(6)-methyl-L-lysyl(4)-[histone H3] + S-adenosyl-L-methionine = N(6),N(6)-dimethyl-L-lysyl(4)-[histone H3] + S-adenosyl-L-homocysteine + H(+)</text>
        <dbReference type="Rhea" id="RHEA:60268"/>
        <dbReference type="Rhea" id="RHEA-COMP:15540"/>
        <dbReference type="Rhea" id="RHEA-COMP:15543"/>
        <dbReference type="ChEBI" id="CHEBI:15378"/>
        <dbReference type="ChEBI" id="CHEBI:57856"/>
        <dbReference type="ChEBI" id="CHEBI:59789"/>
        <dbReference type="ChEBI" id="CHEBI:61929"/>
        <dbReference type="ChEBI" id="CHEBI:61976"/>
    </reaction>
</comment>
<evidence type="ECO:0000313" key="14">
    <source>
        <dbReference type="EMBL" id="CAE0027870.1"/>
    </source>
</evidence>
<dbReference type="InterPro" id="IPR001214">
    <property type="entry name" value="SET_dom"/>
</dbReference>
<keyword evidence="6" id="KW-0156">Chromatin regulator</keyword>
<name>A0A7S2Z8K1_9CHLO</name>
<dbReference type="PROSITE" id="PS50868">
    <property type="entry name" value="POST_SET"/>
    <property type="match status" value="1"/>
</dbReference>
<dbReference type="SUPFAM" id="SSF82199">
    <property type="entry name" value="SET domain"/>
    <property type="match status" value="1"/>
</dbReference>
<sequence>MTPPASALKRVGGPSKGKRIKNTSALKKVGVAGESVRIKKVKKVGRVKAGREEGKGKKAVESAKQRQLREEQVRLDRERQENIDKVSCSRCMPFEKASERKKKLYNSKYHVSKTTIAKRLRSDFKQGVAGGINLNLFGNDSGGSGGRGGGRRTKQSKCLVKIGKSPVHAWGLFASEFIKKGTRVIEYIGVVSRLSVGNVKESLYQSQGLDSSYLFRVGRDVIDATFAGGPARYINHSCDPNCKPKSFTSDSRIWIFSIKDIQPGEELCYDYKFDYEEGDKKIPCCCGAKNCSGYMN</sequence>
<evidence type="ECO:0000256" key="6">
    <source>
        <dbReference type="ARBA" id="ARBA00022853"/>
    </source>
</evidence>
<evidence type="ECO:0000256" key="11">
    <source>
        <dbReference type="SAM" id="MobiDB-lite"/>
    </source>
</evidence>
<evidence type="ECO:0000256" key="4">
    <source>
        <dbReference type="ARBA" id="ARBA00022679"/>
    </source>
</evidence>
<dbReference type="InterPro" id="IPR046341">
    <property type="entry name" value="SET_dom_sf"/>
</dbReference>
<evidence type="ECO:0000256" key="5">
    <source>
        <dbReference type="ARBA" id="ARBA00022691"/>
    </source>
</evidence>
<proteinExistence type="predicted"/>
<comment type="catalytic activity">
    <reaction evidence="8">
        <text>L-lysyl(4)-[histone H3] + 3 S-adenosyl-L-methionine = N(6),N(6),N(6)-trimethyl-L-lysyl(4)-[histone H3] + 3 S-adenosyl-L-homocysteine + 3 H(+)</text>
        <dbReference type="Rhea" id="RHEA:60260"/>
        <dbReference type="Rhea" id="RHEA-COMP:15537"/>
        <dbReference type="Rhea" id="RHEA-COMP:15547"/>
        <dbReference type="ChEBI" id="CHEBI:15378"/>
        <dbReference type="ChEBI" id="CHEBI:29969"/>
        <dbReference type="ChEBI" id="CHEBI:57856"/>
        <dbReference type="ChEBI" id="CHEBI:59789"/>
        <dbReference type="ChEBI" id="CHEBI:61961"/>
        <dbReference type="EC" id="2.1.1.354"/>
    </reaction>
</comment>
<dbReference type="SMART" id="SM00508">
    <property type="entry name" value="PostSET"/>
    <property type="match status" value="1"/>
</dbReference>
<evidence type="ECO:0000259" key="12">
    <source>
        <dbReference type="PROSITE" id="PS50280"/>
    </source>
</evidence>
<dbReference type="InterPro" id="IPR003616">
    <property type="entry name" value="Post-SET_dom"/>
</dbReference>
<reference evidence="14" key="1">
    <citation type="submission" date="2021-01" db="EMBL/GenBank/DDBJ databases">
        <authorList>
            <person name="Corre E."/>
            <person name="Pelletier E."/>
            <person name="Niang G."/>
            <person name="Scheremetjew M."/>
            <person name="Finn R."/>
            <person name="Kale V."/>
            <person name="Holt S."/>
            <person name="Cochrane G."/>
            <person name="Meng A."/>
            <person name="Brown T."/>
            <person name="Cohen L."/>
        </authorList>
    </citation>
    <scope>NUCLEOTIDE SEQUENCE</scope>
    <source>
        <strain evidence="14">RCC856</strain>
    </source>
</reference>
<keyword evidence="5" id="KW-0949">S-adenosyl-L-methionine</keyword>
<dbReference type="AlphaFoldDB" id="A0A7S2Z8K1"/>
<organism evidence="14">
    <name type="scientific">Chloropicon laureae</name>
    <dbReference type="NCBI Taxonomy" id="464258"/>
    <lineage>
        <taxon>Eukaryota</taxon>
        <taxon>Viridiplantae</taxon>
        <taxon>Chlorophyta</taxon>
        <taxon>Chloropicophyceae</taxon>
        <taxon>Chloropicales</taxon>
        <taxon>Chloropicaceae</taxon>
        <taxon>Chloropicon</taxon>
    </lineage>
</organism>
<feature type="domain" description="Post-SET" evidence="13">
    <location>
        <begin position="280"/>
        <end position="296"/>
    </location>
</feature>
<dbReference type="EMBL" id="HBHU01013443">
    <property type="protein sequence ID" value="CAE0027870.1"/>
    <property type="molecule type" value="Transcribed_RNA"/>
</dbReference>
<evidence type="ECO:0000256" key="8">
    <source>
        <dbReference type="ARBA" id="ARBA00047571"/>
    </source>
</evidence>
<evidence type="ECO:0000256" key="2">
    <source>
        <dbReference type="ARBA" id="ARBA00012182"/>
    </source>
</evidence>
<accession>A0A7S2Z8K1</accession>
<feature type="region of interest" description="Disordered" evidence="11">
    <location>
        <begin position="1"/>
        <end position="20"/>
    </location>
</feature>
<dbReference type="SMART" id="SM00317">
    <property type="entry name" value="SET"/>
    <property type="match status" value="1"/>
</dbReference>
<dbReference type="Gene3D" id="2.170.270.10">
    <property type="entry name" value="SET domain"/>
    <property type="match status" value="1"/>
</dbReference>
<evidence type="ECO:0000256" key="1">
    <source>
        <dbReference type="ARBA" id="ARBA00004123"/>
    </source>
</evidence>
<dbReference type="Pfam" id="PF00856">
    <property type="entry name" value="SET"/>
    <property type="match status" value="1"/>
</dbReference>
<evidence type="ECO:0000256" key="9">
    <source>
        <dbReference type="ARBA" id="ARBA00047583"/>
    </source>
</evidence>
<dbReference type="GO" id="GO:0140999">
    <property type="term" value="F:histone H3K4 trimethyltransferase activity"/>
    <property type="evidence" value="ECO:0007669"/>
    <property type="project" value="UniProtKB-EC"/>
</dbReference>
<comment type="subcellular location">
    <subcellularLocation>
        <location evidence="1">Nucleus</location>
    </subcellularLocation>
</comment>
<dbReference type="PANTHER" id="PTHR45814">
    <property type="entry name" value="HISTONE-LYSINE N-METHYLTRANSFERASE SETD1"/>
    <property type="match status" value="1"/>
</dbReference>
<keyword evidence="7" id="KW-0539">Nucleus</keyword>
<dbReference type="PANTHER" id="PTHR45814:SF2">
    <property type="entry name" value="HISTONE-LYSINE N-METHYLTRANSFERASE SETD1"/>
    <property type="match status" value="1"/>
</dbReference>
<feature type="domain" description="SET" evidence="12">
    <location>
        <begin position="158"/>
        <end position="272"/>
    </location>
</feature>
<evidence type="ECO:0000256" key="10">
    <source>
        <dbReference type="ARBA" id="ARBA00049129"/>
    </source>
</evidence>
<evidence type="ECO:0000256" key="7">
    <source>
        <dbReference type="ARBA" id="ARBA00023242"/>
    </source>
</evidence>
<keyword evidence="3" id="KW-0489">Methyltransferase</keyword>
<dbReference type="GO" id="GO:0032259">
    <property type="term" value="P:methylation"/>
    <property type="evidence" value="ECO:0007669"/>
    <property type="project" value="UniProtKB-KW"/>
</dbReference>